<dbReference type="EC" id="3.4.16.4" evidence="12"/>
<feature type="binding site" evidence="8">
    <location>
        <position position="282"/>
    </location>
    <ligand>
        <name>substrate</name>
    </ligand>
</feature>
<dbReference type="InterPro" id="IPR012338">
    <property type="entry name" value="Beta-lactam/transpept-like"/>
</dbReference>
<feature type="active site" description="Proton acceptor" evidence="7">
    <location>
        <position position="115"/>
    </location>
</feature>
<evidence type="ECO:0000313" key="13">
    <source>
        <dbReference type="Proteomes" id="UP000408482"/>
    </source>
</evidence>
<keyword evidence="12" id="KW-0645">Protease</keyword>
<evidence type="ECO:0000256" key="9">
    <source>
        <dbReference type="RuleBase" id="RU004016"/>
    </source>
</evidence>
<keyword evidence="5" id="KW-0573">Peptidoglycan synthesis</keyword>
<evidence type="ECO:0000256" key="3">
    <source>
        <dbReference type="ARBA" id="ARBA00022801"/>
    </source>
</evidence>
<keyword evidence="6" id="KW-0961">Cell wall biogenesis/degradation</keyword>
<comment type="similarity">
    <text evidence="1 9">Belongs to the peptidase S11 family.</text>
</comment>
<proteinExistence type="inferred from homology"/>
<dbReference type="GO" id="GO:0008360">
    <property type="term" value="P:regulation of cell shape"/>
    <property type="evidence" value="ECO:0007669"/>
    <property type="project" value="UniProtKB-KW"/>
</dbReference>
<dbReference type="AlphaFoldDB" id="A0A564W5M4"/>
<protein>
    <submittedName>
        <fullName evidence="12">D-alanyl-D-alanine carboxypeptidase DacF</fullName>
        <ecNumber evidence="12">3.4.16.4</ecNumber>
    </submittedName>
</protein>
<dbReference type="Gene3D" id="3.40.710.10">
    <property type="entry name" value="DD-peptidase/beta-lactamase superfamily"/>
    <property type="match status" value="1"/>
</dbReference>
<evidence type="ECO:0000256" key="10">
    <source>
        <dbReference type="SAM" id="SignalP"/>
    </source>
</evidence>
<evidence type="ECO:0000256" key="2">
    <source>
        <dbReference type="ARBA" id="ARBA00022729"/>
    </source>
</evidence>
<dbReference type="SUPFAM" id="SSF56601">
    <property type="entry name" value="beta-lactamase/transpeptidase-like"/>
    <property type="match status" value="1"/>
</dbReference>
<feature type="signal peptide" evidence="10">
    <location>
        <begin position="1"/>
        <end position="32"/>
    </location>
</feature>
<evidence type="ECO:0000256" key="5">
    <source>
        <dbReference type="ARBA" id="ARBA00022984"/>
    </source>
</evidence>
<dbReference type="RefSeq" id="WP_144093973.1">
    <property type="nucleotide sequence ID" value="NZ_CABHMX010000007.1"/>
</dbReference>
<reference evidence="12 13" key="1">
    <citation type="submission" date="2019-07" db="EMBL/GenBank/DDBJ databases">
        <authorList>
            <person name="Hibberd C M."/>
            <person name="Gehrig L. J."/>
            <person name="Chang H.-W."/>
            <person name="Venkatesh S."/>
        </authorList>
    </citation>
    <scope>NUCLEOTIDE SEQUENCE [LARGE SCALE GENOMIC DNA]</scope>
    <source>
        <strain evidence="12">Blautia_luti_SSTS_Bg7063</strain>
    </source>
</reference>
<organism evidence="12 13">
    <name type="scientific">Blautia luti</name>
    <dbReference type="NCBI Taxonomy" id="89014"/>
    <lineage>
        <taxon>Bacteria</taxon>
        <taxon>Bacillati</taxon>
        <taxon>Bacillota</taxon>
        <taxon>Clostridia</taxon>
        <taxon>Lachnospirales</taxon>
        <taxon>Lachnospiraceae</taxon>
        <taxon>Blautia</taxon>
    </lineage>
</organism>
<sequence>MKNMKKRSLRRIFAGILGIGILLTGTAPCAAAAYGYDEYGDPIVTATPVPDSQAAAVTPAHSSYYSQAADTDSIDGWPKGPGIEAQAAVLMDVNTEAVLYSKNADTQLYPASITKILTTLLACENLNAKTNITVSEKASTSVTAGDSSIYAAPGEVFTRDQALMAVMLQSANEMSVAVAEQVSGSVKKFAELMNWRAKLFGCKNTHFNNPNGLPDENHYTTASDMAKIAKSAWLNPLFRRYCTKRYYEIPPTNKFAEARQLLNHHKMMKNGEYYYEGVRGGKTGYTDASGNTLVTYCKRGNMTLVAVILNSTSAANAYSDTASLFNYGFENFEKVDMKVSMDPVPFKVLPCNKYILKNNGNTYPFYYQTKVYVTLPKGIKKSQLNKRQAVLQNAVGPLRLKSKYYYKKQMVGWGMQYERNIVSDLLLTS</sequence>
<dbReference type="InterPro" id="IPR001967">
    <property type="entry name" value="Peptidase_S11_N"/>
</dbReference>
<feature type="domain" description="Peptidase S11 D-alanyl-D-alanine carboxypeptidase A N-terminal" evidence="11">
    <location>
        <begin position="81"/>
        <end position="311"/>
    </location>
</feature>
<dbReference type="GO" id="GO:0006508">
    <property type="term" value="P:proteolysis"/>
    <property type="evidence" value="ECO:0007669"/>
    <property type="project" value="InterPro"/>
</dbReference>
<evidence type="ECO:0000256" key="6">
    <source>
        <dbReference type="ARBA" id="ARBA00023316"/>
    </source>
</evidence>
<dbReference type="GO" id="GO:0009252">
    <property type="term" value="P:peptidoglycan biosynthetic process"/>
    <property type="evidence" value="ECO:0007669"/>
    <property type="project" value="UniProtKB-KW"/>
</dbReference>
<evidence type="ECO:0000256" key="8">
    <source>
        <dbReference type="PIRSR" id="PIRSR618044-2"/>
    </source>
</evidence>
<dbReference type="GO" id="GO:0071555">
    <property type="term" value="P:cell wall organization"/>
    <property type="evidence" value="ECO:0007669"/>
    <property type="project" value="UniProtKB-KW"/>
</dbReference>
<evidence type="ECO:0000256" key="4">
    <source>
        <dbReference type="ARBA" id="ARBA00022960"/>
    </source>
</evidence>
<name>A0A564W5M4_9FIRM</name>
<feature type="active site" description="Acyl-ester intermediate" evidence="7">
    <location>
        <position position="112"/>
    </location>
</feature>
<dbReference type="Proteomes" id="UP000408482">
    <property type="component" value="Unassembled WGS sequence"/>
</dbReference>
<evidence type="ECO:0000256" key="1">
    <source>
        <dbReference type="ARBA" id="ARBA00007164"/>
    </source>
</evidence>
<keyword evidence="2 10" id="KW-0732">Signal</keyword>
<feature type="chain" id="PRO_5021950779" evidence="10">
    <location>
        <begin position="33"/>
        <end position="429"/>
    </location>
</feature>
<dbReference type="EMBL" id="CABHNW010000094">
    <property type="protein sequence ID" value="VUX39313.1"/>
    <property type="molecule type" value="Genomic_DNA"/>
</dbReference>
<accession>A0A564W5M4</accession>
<dbReference type="InterPro" id="IPR018044">
    <property type="entry name" value="Peptidase_S11"/>
</dbReference>
<dbReference type="PANTHER" id="PTHR21581">
    <property type="entry name" value="D-ALANYL-D-ALANINE CARBOXYPEPTIDASE"/>
    <property type="match status" value="1"/>
</dbReference>
<dbReference type="GO" id="GO:0009002">
    <property type="term" value="F:serine-type D-Ala-D-Ala carboxypeptidase activity"/>
    <property type="evidence" value="ECO:0007669"/>
    <property type="project" value="UniProtKB-EC"/>
</dbReference>
<keyword evidence="3 12" id="KW-0378">Hydrolase</keyword>
<dbReference type="PRINTS" id="PR00725">
    <property type="entry name" value="DADACBPTASE1"/>
</dbReference>
<evidence type="ECO:0000259" key="11">
    <source>
        <dbReference type="Pfam" id="PF00768"/>
    </source>
</evidence>
<evidence type="ECO:0000256" key="7">
    <source>
        <dbReference type="PIRSR" id="PIRSR618044-1"/>
    </source>
</evidence>
<keyword evidence="12" id="KW-0121">Carboxypeptidase</keyword>
<keyword evidence="13" id="KW-1185">Reference proteome</keyword>
<gene>
    <name evidence="12" type="primary">dacF_2</name>
    <name evidence="12" type="ORF">RSSSTS7063_03601</name>
</gene>
<dbReference type="Pfam" id="PF00768">
    <property type="entry name" value="Peptidase_S11"/>
    <property type="match status" value="1"/>
</dbReference>
<evidence type="ECO:0000313" key="12">
    <source>
        <dbReference type="EMBL" id="VUX39313.1"/>
    </source>
</evidence>
<dbReference type="PANTHER" id="PTHR21581:SF6">
    <property type="entry name" value="TRAFFICKING PROTEIN PARTICLE COMPLEX SUBUNIT 12"/>
    <property type="match status" value="1"/>
</dbReference>
<keyword evidence="4" id="KW-0133">Cell shape</keyword>
<feature type="active site" evidence="7">
    <location>
        <position position="170"/>
    </location>
</feature>